<comment type="caution">
    <text evidence="2">The sequence shown here is derived from an EMBL/GenBank/DDBJ whole genome shotgun (WGS) entry which is preliminary data.</text>
</comment>
<evidence type="ECO:0000259" key="1">
    <source>
        <dbReference type="PROSITE" id="PS51340"/>
    </source>
</evidence>
<accession>A0AAW9REE0</accession>
<dbReference type="SUPFAM" id="SSF141673">
    <property type="entry name" value="MOSC N-terminal domain-like"/>
    <property type="match status" value="1"/>
</dbReference>
<dbReference type="PANTHER" id="PTHR14237:SF19">
    <property type="entry name" value="MITOCHONDRIAL AMIDOXIME REDUCING COMPONENT 1"/>
    <property type="match status" value="1"/>
</dbReference>
<dbReference type="InterPro" id="IPR011037">
    <property type="entry name" value="Pyrv_Knase-like_insert_dom_sf"/>
</dbReference>
<proteinExistence type="predicted"/>
<dbReference type="Pfam" id="PF03473">
    <property type="entry name" value="MOSC"/>
    <property type="match status" value="1"/>
</dbReference>
<organism evidence="2 3">
    <name type="scientific">Elongatibacter sediminis</name>
    <dbReference type="NCBI Taxonomy" id="3119006"/>
    <lineage>
        <taxon>Bacteria</taxon>
        <taxon>Pseudomonadati</taxon>
        <taxon>Pseudomonadota</taxon>
        <taxon>Gammaproteobacteria</taxon>
        <taxon>Chromatiales</taxon>
        <taxon>Wenzhouxiangellaceae</taxon>
        <taxon>Elongatibacter</taxon>
    </lineage>
</organism>
<feature type="domain" description="MOSC" evidence="1">
    <location>
        <begin position="129"/>
        <end position="278"/>
    </location>
</feature>
<dbReference type="Proteomes" id="UP001359886">
    <property type="component" value="Unassembled WGS sequence"/>
</dbReference>
<evidence type="ECO:0000313" key="2">
    <source>
        <dbReference type="EMBL" id="MEJ8567195.1"/>
    </source>
</evidence>
<dbReference type="GO" id="GO:0030151">
    <property type="term" value="F:molybdenum ion binding"/>
    <property type="evidence" value="ECO:0007669"/>
    <property type="project" value="InterPro"/>
</dbReference>
<dbReference type="RefSeq" id="WP_354694510.1">
    <property type="nucleotide sequence ID" value="NZ_JAZHOG010000003.1"/>
</dbReference>
<dbReference type="InterPro" id="IPR005302">
    <property type="entry name" value="MoCF_Sase_C"/>
</dbReference>
<dbReference type="SUPFAM" id="SSF50800">
    <property type="entry name" value="PK beta-barrel domain-like"/>
    <property type="match status" value="1"/>
</dbReference>
<dbReference type="PANTHER" id="PTHR14237">
    <property type="entry name" value="MOLYBDOPTERIN COFACTOR SULFURASE MOSC"/>
    <property type="match status" value="1"/>
</dbReference>
<dbReference type="GO" id="GO:0030170">
    <property type="term" value="F:pyridoxal phosphate binding"/>
    <property type="evidence" value="ECO:0007669"/>
    <property type="project" value="InterPro"/>
</dbReference>
<keyword evidence="3" id="KW-1185">Reference proteome</keyword>
<evidence type="ECO:0000313" key="3">
    <source>
        <dbReference type="Proteomes" id="UP001359886"/>
    </source>
</evidence>
<name>A0AAW9REE0_9GAMM</name>
<dbReference type="Pfam" id="PF03476">
    <property type="entry name" value="MOSC_N"/>
    <property type="match status" value="1"/>
</dbReference>
<dbReference type="EMBL" id="JAZHOG010000003">
    <property type="protein sequence ID" value="MEJ8567195.1"/>
    <property type="molecule type" value="Genomic_DNA"/>
</dbReference>
<protein>
    <submittedName>
        <fullName evidence="2">MOSC N-terminal beta barrel domain-containing protein</fullName>
    </submittedName>
</protein>
<dbReference type="InterPro" id="IPR005303">
    <property type="entry name" value="MOCOS_middle"/>
</dbReference>
<dbReference type="PROSITE" id="PS51340">
    <property type="entry name" value="MOSC"/>
    <property type="match status" value="1"/>
</dbReference>
<gene>
    <name evidence="2" type="ORF">V3330_06110</name>
</gene>
<sequence length="290" mass="31931">MPQATITALNIYPVKSMKGISLGRAELDSRGLELDRRWMVIREDGRFVTQREMHRLALITPTLNGNRLTLGMDGQDSIHVPDRPEGQPLQTRVWQDECTVFSCGSTVSDWLTDALQSRSRLHLVSMAPDYARRLAKSNLLGSQTTTVFADSAPFLVTNQASLDALNRELCERALQPVPMDRFRPNIVISGIGAFVEHEVAALSHPSFRFSFRFPCERCVIPTIDQGTAERDADMQPFKTLAEINPVRGKPRAPAFGENAVLEAADGTTITVGDALEVCFRETASAACTAG</sequence>
<reference evidence="2 3" key="1">
    <citation type="submission" date="2024-02" db="EMBL/GenBank/DDBJ databases">
        <title>A novel Wenzhouxiangellaceae bacterium, isolated from coastal sediments.</title>
        <authorList>
            <person name="Du Z.-J."/>
            <person name="Ye Y.-Q."/>
            <person name="Zhang X.-Y."/>
        </authorList>
    </citation>
    <scope>NUCLEOTIDE SEQUENCE [LARGE SCALE GENOMIC DNA]</scope>
    <source>
        <strain evidence="2 3">CH-27</strain>
    </source>
</reference>
<dbReference type="GO" id="GO:0003824">
    <property type="term" value="F:catalytic activity"/>
    <property type="evidence" value="ECO:0007669"/>
    <property type="project" value="InterPro"/>
</dbReference>
<dbReference type="AlphaFoldDB" id="A0AAW9REE0"/>